<feature type="compositionally biased region" description="Acidic residues" evidence="3">
    <location>
        <begin position="705"/>
        <end position="720"/>
    </location>
</feature>
<dbReference type="InterPro" id="IPR006887">
    <property type="entry name" value="P4R3-like_central_dom"/>
</dbReference>
<protein>
    <submittedName>
        <fullName evidence="6">Platinum sensitivity protein</fullName>
    </submittedName>
</protein>
<feature type="region of interest" description="Disordered" evidence="3">
    <location>
        <begin position="670"/>
        <end position="869"/>
    </location>
</feature>
<evidence type="ECO:0000313" key="7">
    <source>
        <dbReference type="Proteomes" id="UP000605846"/>
    </source>
</evidence>
<feature type="compositionally biased region" description="Polar residues" evidence="3">
    <location>
        <begin position="845"/>
        <end position="862"/>
    </location>
</feature>
<evidence type="ECO:0000313" key="6">
    <source>
        <dbReference type="EMBL" id="KAF7721217.1"/>
    </source>
</evidence>
<dbReference type="GO" id="GO:0005654">
    <property type="term" value="C:nucleoplasm"/>
    <property type="evidence" value="ECO:0007669"/>
    <property type="project" value="TreeGrafter"/>
</dbReference>
<dbReference type="PANTHER" id="PTHR23318">
    <property type="entry name" value="ATP SYNTHASE GAMMA-RELATED"/>
    <property type="match status" value="1"/>
</dbReference>
<name>A0A8H7EL57_9FUNG</name>
<feature type="compositionally biased region" description="Polar residues" evidence="3">
    <location>
        <begin position="763"/>
        <end position="776"/>
    </location>
</feature>
<dbReference type="GO" id="GO:0006974">
    <property type="term" value="P:DNA damage response"/>
    <property type="evidence" value="ECO:0007669"/>
    <property type="project" value="TreeGrafter"/>
</dbReference>
<dbReference type="PANTHER" id="PTHR23318:SF0">
    <property type="entry name" value="SERINE_THREONINE-PROTEIN PHOSPHATASE 4 REGULATORY SUBUNIT 3"/>
    <property type="match status" value="1"/>
</dbReference>
<evidence type="ECO:0000256" key="1">
    <source>
        <dbReference type="ARBA" id="ARBA00004123"/>
    </source>
</evidence>
<evidence type="ECO:0000256" key="3">
    <source>
        <dbReference type="SAM" id="MobiDB-lite"/>
    </source>
</evidence>
<dbReference type="Pfam" id="PF04802">
    <property type="entry name" value="PP4R3"/>
    <property type="match status" value="1"/>
</dbReference>
<feature type="domain" description="Serine/threonine-protein phosphatase 4 regulatory subunit 3-like central" evidence="4">
    <location>
        <begin position="167"/>
        <end position="670"/>
    </location>
</feature>
<evidence type="ECO:0000259" key="5">
    <source>
        <dbReference type="Pfam" id="PF22972"/>
    </source>
</evidence>
<feature type="compositionally biased region" description="Acidic residues" evidence="3">
    <location>
        <begin position="739"/>
        <end position="748"/>
    </location>
</feature>
<dbReference type="Pfam" id="PF22972">
    <property type="entry name" value="EVH1_PP4R3"/>
    <property type="match status" value="1"/>
</dbReference>
<feature type="compositionally biased region" description="Basic and acidic residues" evidence="3">
    <location>
        <begin position="781"/>
        <end position="791"/>
    </location>
</feature>
<dbReference type="InterPro" id="IPR051137">
    <property type="entry name" value="PP4R3-like"/>
</dbReference>
<comment type="subcellular location">
    <subcellularLocation>
        <location evidence="1">Nucleus</location>
    </subcellularLocation>
</comment>
<feature type="compositionally biased region" description="Polar residues" evidence="3">
    <location>
        <begin position="679"/>
        <end position="689"/>
    </location>
</feature>
<dbReference type="OrthoDB" id="27483at2759"/>
<proteinExistence type="predicted"/>
<dbReference type="Gene3D" id="2.30.29.30">
    <property type="entry name" value="Pleckstrin-homology domain (PH domain)/Phosphotyrosine-binding domain (PTB)"/>
    <property type="match status" value="1"/>
</dbReference>
<keyword evidence="2" id="KW-0539">Nucleus</keyword>
<dbReference type="AlphaFoldDB" id="A0A8H7EL57"/>
<dbReference type="SUPFAM" id="SSF50729">
    <property type="entry name" value="PH domain-like"/>
    <property type="match status" value="1"/>
</dbReference>
<dbReference type="SUPFAM" id="SSF48371">
    <property type="entry name" value="ARM repeat"/>
    <property type="match status" value="1"/>
</dbReference>
<dbReference type="Gene3D" id="1.25.10.10">
    <property type="entry name" value="Leucine-rich Repeat Variant"/>
    <property type="match status" value="1"/>
</dbReference>
<organism evidence="6 7">
    <name type="scientific">Apophysomyces ossiformis</name>
    <dbReference type="NCBI Taxonomy" id="679940"/>
    <lineage>
        <taxon>Eukaryota</taxon>
        <taxon>Fungi</taxon>
        <taxon>Fungi incertae sedis</taxon>
        <taxon>Mucoromycota</taxon>
        <taxon>Mucoromycotina</taxon>
        <taxon>Mucoromycetes</taxon>
        <taxon>Mucorales</taxon>
        <taxon>Mucorineae</taxon>
        <taxon>Mucoraceae</taxon>
        <taxon>Apophysomyces</taxon>
    </lineage>
</organism>
<dbReference type="InterPro" id="IPR011993">
    <property type="entry name" value="PH-like_dom_sf"/>
</dbReference>
<comment type="caution">
    <text evidence="6">The sequence shown here is derived from an EMBL/GenBank/DDBJ whole genome shotgun (WGS) entry which is preliminary data.</text>
</comment>
<dbReference type="GO" id="GO:0072542">
    <property type="term" value="F:protein phosphatase activator activity"/>
    <property type="evidence" value="ECO:0007669"/>
    <property type="project" value="TreeGrafter"/>
</dbReference>
<evidence type="ECO:0000259" key="4">
    <source>
        <dbReference type="Pfam" id="PF04802"/>
    </source>
</evidence>
<reference evidence="6" key="1">
    <citation type="submission" date="2020-01" db="EMBL/GenBank/DDBJ databases">
        <title>Genome Sequencing of Three Apophysomyces-Like Fungal Strains Confirms a Novel Fungal Genus in the Mucoromycota with divergent Burkholderia-like Endosymbiotic Bacteria.</title>
        <authorList>
            <person name="Stajich J.E."/>
            <person name="Macias A.M."/>
            <person name="Carter-House D."/>
            <person name="Lovett B."/>
            <person name="Kasson L.R."/>
            <person name="Berry K."/>
            <person name="Grigoriev I."/>
            <person name="Chang Y."/>
            <person name="Spatafora J."/>
            <person name="Kasson M.T."/>
        </authorList>
    </citation>
    <scope>NUCLEOTIDE SEQUENCE</scope>
    <source>
        <strain evidence="6">NRRL A-21654</strain>
    </source>
</reference>
<dbReference type="InterPro" id="IPR011989">
    <property type="entry name" value="ARM-like"/>
</dbReference>
<dbReference type="InterPro" id="IPR016024">
    <property type="entry name" value="ARM-type_fold"/>
</dbReference>
<gene>
    <name evidence="6" type="primary">PSY2</name>
    <name evidence="6" type="ORF">EC973_005102</name>
</gene>
<evidence type="ECO:0000256" key="2">
    <source>
        <dbReference type="ARBA" id="ARBA00023242"/>
    </source>
</evidence>
<feature type="compositionally biased region" description="Polar residues" evidence="3">
    <location>
        <begin position="796"/>
        <end position="808"/>
    </location>
</feature>
<feature type="domain" description="PP4R3 EVH1-like" evidence="5">
    <location>
        <begin position="21"/>
        <end position="110"/>
    </location>
</feature>
<dbReference type="EMBL" id="JABAYA010000292">
    <property type="protein sequence ID" value="KAF7721217.1"/>
    <property type="molecule type" value="Genomic_DNA"/>
</dbReference>
<feature type="compositionally biased region" description="Basic and acidic residues" evidence="3">
    <location>
        <begin position="135"/>
        <end position="144"/>
    </location>
</feature>
<sequence>MTEDIATHTSADQALLPSKLHRVKLYELNPDSNWEDKGTGNCIYITGSGEEMDEIRVRSENDNSTLLSSKVVTHRVYQRQQDTLIVWTEDDNQDLALSFQEIEGCEEIWHKSTDEDDEISNDDNMKASSSALDEVDGHATPKYDSKATLEDDKQILLDNPSMSNLAEIANQLIDAKTANEKNRLAEFILADNYIDKLVPIFETCEDLENLDDLHSLHRIMKAMILLNENAIIEHIIRDGIVSPAMGMLEYDPQTPKMKANHRKVIEQCSGIQTVVPIKDEITMSKIHQTFRLQYLKDVVLTNSLDDALTSTLHSLIFFNHLDIVSSISHDEDFLAELFDVLNNSEDQEKNREAVRFLHQFFSIAKSLQPSSRAGLFRTLAPFGFIDSFLISLTDCDKGTRAEAVDLLSSVVEHDASLVRSYIMRESKDEKDGEKLLEIIIDQFTMDRDHELKFQYAEIIRVLLDSNNGATPGAVLTGETLRKQEPDIDHFLTLFYDKYTTLLIRPLQNVEVKPLKLTGPIDELNMEHNQSELCVHICELLCFAVRQHSFRSKYLMLSSDCFVKIAQLLRCRETYVKLAAVRVFRTCIGLTDDFYNRHLVKHNIFEPIIRVILDTDGRDNLLNSACLELLEFVRKENIKILVNHLITQFGSVLDTITYAPSCKNLRLRHEQNVEPHGSESPATNDTSRSTPPKGAVQGAWTSSTVDQDEEDYFNTSDEEEPDVTKPTETLAAGKAAPLVDYDDEEEDNELSATNKENEHDKSSGNESSKGADSTPGQASPAHEIKSSPKQTEDTVTEEGSPTTSLSSIHKANVPDSPKRRREADDDDDDDDVLAARVQKKNEHRQTPLNSPKTIIINSRITSLRTRKRQE</sequence>
<dbReference type="GO" id="GO:0030289">
    <property type="term" value="C:protein phosphatase 4 complex"/>
    <property type="evidence" value="ECO:0007669"/>
    <property type="project" value="TreeGrafter"/>
</dbReference>
<accession>A0A8H7EL57</accession>
<dbReference type="InterPro" id="IPR055236">
    <property type="entry name" value="EVH1_PP4R3"/>
</dbReference>
<keyword evidence="7" id="KW-1185">Reference proteome</keyword>
<feature type="region of interest" description="Disordered" evidence="3">
    <location>
        <begin position="113"/>
        <end position="144"/>
    </location>
</feature>
<dbReference type="Proteomes" id="UP000605846">
    <property type="component" value="Unassembled WGS sequence"/>
</dbReference>